<keyword evidence="1" id="KW-0812">Transmembrane</keyword>
<feature type="transmembrane region" description="Helical" evidence="1">
    <location>
        <begin position="74"/>
        <end position="94"/>
    </location>
</feature>
<reference evidence="3" key="1">
    <citation type="submission" date="2017-11" db="EMBL/GenBank/DDBJ databases">
        <authorList>
            <person name="Zhu W."/>
        </authorList>
    </citation>
    <scope>NUCLEOTIDE SEQUENCE [LARGE SCALE GENOMIC DNA]</scope>
    <source>
        <strain evidence="3">CAU 1183</strain>
    </source>
</reference>
<keyword evidence="1" id="KW-1133">Transmembrane helix</keyword>
<dbReference type="AlphaFoldDB" id="A0A3D8PMX4"/>
<comment type="caution">
    <text evidence="2">The sequence shown here is derived from an EMBL/GenBank/DDBJ whole genome shotgun (WGS) entry which is preliminary data.</text>
</comment>
<evidence type="ECO:0000313" key="2">
    <source>
        <dbReference type="EMBL" id="RDW16599.1"/>
    </source>
</evidence>
<name>A0A3D8PMX4_9BACI</name>
<organism evidence="2 3">
    <name type="scientific">Oceanobacillus arenosus</name>
    <dbReference type="NCBI Taxonomy" id="1229153"/>
    <lineage>
        <taxon>Bacteria</taxon>
        <taxon>Bacillati</taxon>
        <taxon>Bacillota</taxon>
        <taxon>Bacilli</taxon>
        <taxon>Bacillales</taxon>
        <taxon>Bacillaceae</taxon>
        <taxon>Oceanobacillus</taxon>
    </lineage>
</organism>
<sequence>MKEEIGGSKMTKNKLKGLVGLGSLITVIGFILLFFSVNFGLSLAENWIVKQVEQTGGADTSTYLIVIEGSTNNFLAAGSILFGIGLATIIFAYYKILNINEKK</sequence>
<keyword evidence="1" id="KW-0472">Membrane</keyword>
<evidence type="ECO:0000256" key="1">
    <source>
        <dbReference type="SAM" id="Phobius"/>
    </source>
</evidence>
<feature type="transmembrane region" description="Helical" evidence="1">
    <location>
        <begin position="21"/>
        <end position="41"/>
    </location>
</feature>
<keyword evidence="3" id="KW-1185">Reference proteome</keyword>
<dbReference type="OrthoDB" id="2429151at2"/>
<evidence type="ECO:0000313" key="3">
    <source>
        <dbReference type="Proteomes" id="UP000257143"/>
    </source>
</evidence>
<proteinExistence type="predicted"/>
<dbReference type="RefSeq" id="WP_115774396.1">
    <property type="nucleotide sequence ID" value="NZ_PIOC01000024.1"/>
</dbReference>
<dbReference type="EMBL" id="PIOC01000024">
    <property type="protein sequence ID" value="RDW16599.1"/>
    <property type="molecule type" value="Genomic_DNA"/>
</dbReference>
<gene>
    <name evidence="2" type="ORF">CWR48_16300</name>
</gene>
<accession>A0A3D8PMX4</accession>
<protein>
    <submittedName>
        <fullName evidence="2">Uncharacterized protein</fullName>
    </submittedName>
</protein>
<dbReference type="Proteomes" id="UP000257143">
    <property type="component" value="Unassembled WGS sequence"/>
</dbReference>